<evidence type="ECO:0000259" key="8">
    <source>
        <dbReference type="Pfam" id="PF01416"/>
    </source>
</evidence>
<feature type="domain" description="Pseudouridine synthase I TruA alpha/beta" evidence="8">
    <location>
        <begin position="166"/>
        <end position="268"/>
    </location>
</feature>
<evidence type="ECO:0000256" key="4">
    <source>
        <dbReference type="HAMAP-Rule" id="MF_00171"/>
    </source>
</evidence>
<dbReference type="InterPro" id="IPR020103">
    <property type="entry name" value="PsdUridine_synth_cat_dom_sf"/>
</dbReference>
<comment type="caution">
    <text evidence="9">The sequence shown here is derived from an EMBL/GenBank/DDBJ whole genome shotgun (WGS) entry which is preliminary data.</text>
</comment>
<comment type="subunit">
    <text evidence="4">Homodimer.</text>
</comment>
<dbReference type="HAMAP" id="MF_00171">
    <property type="entry name" value="TruA"/>
    <property type="match status" value="1"/>
</dbReference>
<dbReference type="Proteomes" id="UP000315889">
    <property type="component" value="Unassembled WGS sequence"/>
</dbReference>
<comment type="function">
    <text evidence="4">Formation of pseudouridine at positions 38, 39 and 40 in the anticodon stem and loop of transfer RNAs.</text>
</comment>
<evidence type="ECO:0000256" key="2">
    <source>
        <dbReference type="ARBA" id="ARBA00022694"/>
    </source>
</evidence>
<dbReference type="InterPro" id="IPR001406">
    <property type="entry name" value="PsdUridine_synth_TruA"/>
</dbReference>
<feature type="active site" description="Nucleophile" evidence="4 5">
    <location>
        <position position="75"/>
    </location>
</feature>
<evidence type="ECO:0000256" key="3">
    <source>
        <dbReference type="ARBA" id="ARBA00023235"/>
    </source>
</evidence>
<dbReference type="InterPro" id="IPR020097">
    <property type="entry name" value="PsdUridine_synth_TruA_a/b_dom"/>
</dbReference>
<dbReference type="Gene3D" id="3.30.70.660">
    <property type="entry name" value="Pseudouridine synthase I, catalytic domain, C-terminal subdomain"/>
    <property type="match status" value="1"/>
</dbReference>
<gene>
    <name evidence="4 9" type="primary">truA</name>
    <name evidence="9" type="ORF">EVB03_04855</name>
</gene>
<dbReference type="AlphaFoldDB" id="A0A520MGB5"/>
<sequence>MTELGWKYIPNCRIPEGQHLPEGVSRYAAIVSYDGSSFCGFQKQKHSPSVQEALESALSYVANEAVVVSCAGRTDTGVHASYQVIHFDSLAQRDGHNWVMGANAKLPDSVALVWADNVGEDFHARFSATARTYRYVIASQQTRPATLAEGLTWVKYPLDVPAMNNACEYLLGEQNFTAFRGAGCQSLSPFRNVERACVYESGQLIVFEVTANAFVLHMVRNIVGSLLEVGLQRQTPGWIQQLLKWGDRCKSAATASPFGLYLVGVRYPSEHKIPKLPLGPIFLSNHTEGEG</sequence>
<proteinExistence type="inferred from homology"/>
<dbReference type="Pfam" id="PF01416">
    <property type="entry name" value="PseudoU_synth_1"/>
    <property type="match status" value="2"/>
</dbReference>
<comment type="similarity">
    <text evidence="1 4 7">Belongs to the tRNA pseudouridine synthase TruA family.</text>
</comment>
<dbReference type="NCBIfam" id="TIGR00071">
    <property type="entry name" value="hisT_truA"/>
    <property type="match status" value="1"/>
</dbReference>
<evidence type="ECO:0000256" key="7">
    <source>
        <dbReference type="RuleBase" id="RU003792"/>
    </source>
</evidence>
<dbReference type="EC" id="5.4.99.12" evidence="4"/>
<dbReference type="PIRSF" id="PIRSF001430">
    <property type="entry name" value="tRNA_psdUrid_synth"/>
    <property type="match status" value="1"/>
</dbReference>
<reference evidence="9 10" key="1">
    <citation type="submission" date="2019-02" db="EMBL/GenBank/DDBJ databases">
        <title>Prokaryotic population dynamics and viral predation in marine succession experiment using metagenomics: the confinement effect.</title>
        <authorList>
            <person name="Haro-Moreno J.M."/>
            <person name="Rodriguez-Valera F."/>
            <person name="Lopez-Perez M."/>
        </authorList>
    </citation>
    <scope>NUCLEOTIDE SEQUENCE [LARGE SCALE GENOMIC DNA]</scope>
    <source>
        <strain evidence="9">MED-G170</strain>
    </source>
</reference>
<dbReference type="EMBL" id="SHBP01000005">
    <property type="protein sequence ID" value="RZO20250.1"/>
    <property type="molecule type" value="Genomic_DNA"/>
</dbReference>
<organism evidence="9 10">
    <name type="scientific">SAR92 clade bacterium</name>
    <dbReference type="NCBI Taxonomy" id="2315479"/>
    <lineage>
        <taxon>Bacteria</taxon>
        <taxon>Pseudomonadati</taxon>
        <taxon>Pseudomonadota</taxon>
        <taxon>Gammaproteobacteria</taxon>
        <taxon>Cellvibrionales</taxon>
        <taxon>Porticoccaceae</taxon>
        <taxon>SAR92 clade</taxon>
    </lineage>
</organism>
<keyword evidence="3 4" id="KW-0413">Isomerase</keyword>
<evidence type="ECO:0000313" key="9">
    <source>
        <dbReference type="EMBL" id="RZO20250.1"/>
    </source>
</evidence>
<evidence type="ECO:0000256" key="5">
    <source>
        <dbReference type="PIRSR" id="PIRSR001430-1"/>
    </source>
</evidence>
<evidence type="ECO:0000256" key="6">
    <source>
        <dbReference type="PIRSR" id="PIRSR001430-2"/>
    </source>
</evidence>
<dbReference type="GO" id="GO:0031119">
    <property type="term" value="P:tRNA pseudouridine synthesis"/>
    <property type="evidence" value="ECO:0007669"/>
    <property type="project" value="UniProtKB-UniRule"/>
</dbReference>
<dbReference type="GO" id="GO:0160147">
    <property type="term" value="F:tRNA pseudouridine(38-40) synthase activity"/>
    <property type="evidence" value="ECO:0007669"/>
    <property type="project" value="UniProtKB-EC"/>
</dbReference>
<feature type="domain" description="Pseudouridine synthase I TruA alpha/beta" evidence="8">
    <location>
        <begin position="29"/>
        <end position="126"/>
    </location>
</feature>
<evidence type="ECO:0000256" key="1">
    <source>
        <dbReference type="ARBA" id="ARBA00009375"/>
    </source>
</evidence>
<evidence type="ECO:0000313" key="10">
    <source>
        <dbReference type="Proteomes" id="UP000315889"/>
    </source>
</evidence>
<dbReference type="GO" id="GO:0003723">
    <property type="term" value="F:RNA binding"/>
    <property type="evidence" value="ECO:0007669"/>
    <property type="project" value="InterPro"/>
</dbReference>
<dbReference type="InterPro" id="IPR020094">
    <property type="entry name" value="TruA/RsuA/RluB/E/F_N"/>
</dbReference>
<comment type="caution">
    <text evidence="4">Lacks conserved residue(s) required for the propagation of feature annotation.</text>
</comment>
<dbReference type="PANTHER" id="PTHR11142:SF0">
    <property type="entry name" value="TRNA PSEUDOURIDINE SYNTHASE-LIKE 1"/>
    <property type="match status" value="1"/>
</dbReference>
<dbReference type="SUPFAM" id="SSF55120">
    <property type="entry name" value="Pseudouridine synthase"/>
    <property type="match status" value="1"/>
</dbReference>
<feature type="binding site" evidence="4 6">
    <location>
        <position position="133"/>
    </location>
    <ligand>
        <name>substrate</name>
    </ligand>
</feature>
<comment type="catalytic activity">
    <reaction evidence="4 7">
        <text>uridine(38/39/40) in tRNA = pseudouridine(38/39/40) in tRNA</text>
        <dbReference type="Rhea" id="RHEA:22376"/>
        <dbReference type="Rhea" id="RHEA-COMP:10085"/>
        <dbReference type="Rhea" id="RHEA-COMP:10087"/>
        <dbReference type="ChEBI" id="CHEBI:65314"/>
        <dbReference type="ChEBI" id="CHEBI:65315"/>
        <dbReference type="EC" id="5.4.99.12"/>
    </reaction>
</comment>
<keyword evidence="2 4" id="KW-0819">tRNA processing</keyword>
<name>A0A520MGB5_9GAMM</name>
<dbReference type="InterPro" id="IPR020095">
    <property type="entry name" value="PsdUridine_synth_TruA_C"/>
</dbReference>
<dbReference type="CDD" id="cd02570">
    <property type="entry name" value="PseudoU_synth_EcTruA"/>
    <property type="match status" value="1"/>
</dbReference>
<dbReference type="FunFam" id="3.30.70.580:FF:000001">
    <property type="entry name" value="tRNA pseudouridine synthase A"/>
    <property type="match status" value="1"/>
</dbReference>
<dbReference type="PANTHER" id="PTHR11142">
    <property type="entry name" value="PSEUDOURIDYLATE SYNTHASE"/>
    <property type="match status" value="1"/>
</dbReference>
<dbReference type="Gene3D" id="3.30.70.580">
    <property type="entry name" value="Pseudouridine synthase I, catalytic domain, N-terminal subdomain"/>
    <property type="match status" value="1"/>
</dbReference>
<protein>
    <recommendedName>
        <fullName evidence="4">tRNA pseudouridine synthase A</fullName>
        <ecNumber evidence="4">5.4.99.12</ecNumber>
    </recommendedName>
    <alternativeName>
        <fullName evidence="4">tRNA pseudouridine(38-40) synthase</fullName>
    </alternativeName>
    <alternativeName>
        <fullName evidence="4">tRNA pseudouridylate synthase I</fullName>
    </alternativeName>
    <alternativeName>
        <fullName evidence="4">tRNA-uridine isomerase I</fullName>
    </alternativeName>
</protein>
<accession>A0A520MGB5</accession>